<feature type="region of interest" description="Disordered" evidence="1">
    <location>
        <begin position="36"/>
        <end position="58"/>
    </location>
</feature>
<proteinExistence type="predicted"/>
<comment type="caution">
    <text evidence="2">The sequence shown here is derived from an EMBL/GenBank/DDBJ whole genome shotgun (WGS) entry which is preliminary data.</text>
</comment>
<dbReference type="VEuPathDB" id="FungiDB:SI65_05021"/>
<feature type="compositionally biased region" description="Polar residues" evidence="1">
    <location>
        <begin position="49"/>
        <end position="58"/>
    </location>
</feature>
<evidence type="ECO:0000256" key="1">
    <source>
        <dbReference type="SAM" id="MobiDB-lite"/>
    </source>
</evidence>
<dbReference type="AlphaFoldDB" id="A0A1E3BGD4"/>
<feature type="compositionally biased region" description="Basic and acidic residues" evidence="1">
    <location>
        <begin position="36"/>
        <end position="45"/>
    </location>
</feature>
<evidence type="ECO:0000313" key="3">
    <source>
        <dbReference type="Proteomes" id="UP000094569"/>
    </source>
</evidence>
<reference evidence="2 3" key="1">
    <citation type="journal article" date="2016" name="BMC Genomics">
        <title>Comparative genomic and transcriptomic analyses of the Fuzhuan brick tea-fermentation fungus Aspergillus cristatus.</title>
        <authorList>
            <person name="Ge Y."/>
            <person name="Wang Y."/>
            <person name="Liu Y."/>
            <person name="Tan Y."/>
            <person name="Ren X."/>
            <person name="Zhang X."/>
            <person name="Hyde K.D."/>
            <person name="Liu Y."/>
            <person name="Liu Z."/>
        </authorList>
    </citation>
    <scope>NUCLEOTIDE SEQUENCE [LARGE SCALE GENOMIC DNA]</scope>
    <source>
        <strain evidence="2 3">GZAAS20.1005</strain>
    </source>
</reference>
<dbReference type="EMBL" id="JXNT01000004">
    <property type="protein sequence ID" value="ODM20035.1"/>
    <property type="molecule type" value="Genomic_DNA"/>
</dbReference>
<name>A0A1E3BGD4_ASPCR</name>
<organism evidence="2 3">
    <name type="scientific">Aspergillus cristatus</name>
    <name type="common">Chinese Fuzhuan brick tea-fermentation fungus</name>
    <name type="synonym">Eurotium cristatum</name>
    <dbReference type="NCBI Taxonomy" id="573508"/>
    <lineage>
        <taxon>Eukaryota</taxon>
        <taxon>Fungi</taxon>
        <taxon>Dikarya</taxon>
        <taxon>Ascomycota</taxon>
        <taxon>Pezizomycotina</taxon>
        <taxon>Eurotiomycetes</taxon>
        <taxon>Eurotiomycetidae</taxon>
        <taxon>Eurotiales</taxon>
        <taxon>Aspergillaceae</taxon>
        <taxon>Aspergillus</taxon>
        <taxon>Aspergillus subgen. Aspergillus</taxon>
    </lineage>
</organism>
<dbReference type="OrthoDB" id="5227693at2759"/>
<sequence length="215" mass="24993">MLSYHRVLKVFGRSVNDKTWNDPTALKSLEERIQKEQNEKNERNEQQLADESTNENPTELFQAANVENTDVEPDYNYEYYKYYHDLSDSNWDSVPLTTTEKDEEPFKFKQRSVYRVRSLGHEIFPKVTLPRSSIQRYTVEINRPDNWAMGRRVRRALKSHGTGRMMHDVVRCGLITQGQLVGHLTGGRFTDTFGKAFQATPGDSSQRQALSNEKI</sequence>
<keyword evidence="3" id="KW-1185">Reference proteome</keyword>
<evidence type="ECO:0000313" key="2">
    <source>
        <dbReference type="EMBL" id="ODM20035.1"/>
    </source>
</evidence>
<protein>
    <submittedName>
        <fullName evidence="2">Uncharacterized protein</fullName>
    </submittedName>
</protein>
<accession>A0A1E3BGD4</accession>
<gene>
    <name evidence="2" type="ORF">SI65_05021</name>
</gene>
<dbReference type="Proteomes" id="UP000094569">
    <property type="component" value="Unassembled WGS sequence"/>
</dbReference>